<feature type="transmembrane region" description="Helical" evidence="1">
    <location>
        <begin position="27"/>
        <end position="55"/>
    </location>
</feature>
<protein>
    <recommendedName>
        <fullName evidence="4">DUF4870 domain-containing protein</fullName>
    </recommendedName>
</protein>
<dbReference type="EMBL" id="JANRHJ010000003">
    <property type="protein sequence ID" value="MCR8873186.1"/>
    <property type="molecule type" value="Genomic_DNA"/>
</dbReference>
<evidence type="ECO:0008006" key="4">
    <source>
        <dbReference type="Google" id="ProtNLM"/>
    </source>
</evidence>
<keyword evidence="1" id="KW-1133">Transmembrane helix</keyword>
<organism evidence="2 3">
    <name type="scientific">Phocaeicola barnesiae</name>
    <dbReference type="NCBI Taxonomy" id="376804"/>
    <lineage>
        <taxon>Bacteria</taxon>
        <taxon>Pseudomonadati</taxon>
        <taxon>Bacteroidota</taxon>
        <taxon>Bacteroidia</taxon>
        <taxon>Bacteroidales</taxon>
        <taxon>Bacteroidaceae</taxon>
        <taxon>Phocaeicola</taxon>
    </lineage>
</organism>
<dbReference type="AlphaFoldDB" id="A0AAW5MXN5"/>
<name>A0AAW5MXN5_9BACT</name>
<feature type="transmembrane region" description="Helical" evidence="1">
    <location>
        <begin position="67"/>
        <end position="87"/>
    </location>
</feature>
<comment type="caution">
    <text evidence="2">The sequence shown here is derived from an EMBL/GenBank/DDBJ whole genome shotgun (WGS) entry which is preliminary data.</text>
</comment>
<sequence>MLQGYIAKKWGDKMFENDMAKIVKKHAFWGAIIMALPTFGLGLIAYCYILWHMYYALCQRCETELKVSTVIAGIVVNFIVATVVNFVLAYVPIIGWLGTGFIVYLQFYLSGKGYIETLRKLEL</sequence>
<evidence type="ECO:0000313" key="2">
    <source>
        <dbReference type="EMBL" id="MCR8873186.1"/>
    </source>
</evidence>
<dbReference type="Proteomes" id="UP001204579">
    <property type="component" value="Unassembled WGS sequence"/>
</dbReference>
<evidence type="ECO:0000313" key="3">
    <source>
        <dbReference type="Proteomes" id="UP001204579"/>
    </source>
</evidence>
<accession>A0AAW5MXN5</accession>
<reference evidence="2 3" key="1">
    <citation type="submission" date="2022-08" db="EMBL/GenBank/DDBJ databases">
        <authorList>
            <person name="Zeman M."/>
            <person name="Kubasova T."/>
        </authorList>
    </citation>
    <scope>NUCLEOTIDE SEQUENCE [LARGE SCALE GENOMIC DNA]</scope>
    <source>
        <strain evidence="2 3">ET62</strain>
    </source>
</reference>
<keyword evidence="1" id="KW-0472">Membrane</keyword>
<keyword evidence="3" id="KW-1185">Reference proteome</keyword>
<dbReference type="RefSeq" id="WP_258335460.1">
    <property type="nucleotide sequence ID" value="NZ_JANRHJ010000003.1"/>
</dbReference>
<gene>
    <name evidence="2" type="ORF">NW209_03960</name>
</gene>
<feature type="transmembrane region" description="Helical" evidence="1">
    <location>
        <begin position="93"/>
        <end position="111"/>
    </location>
</feature>
<proteinExistence type="predicted"/>
<evidence type="ECO:0000256" key="1">
    <source>
        <dbReference type="SAM" id="Phobius"/>
    </source>
</evidence>
<keyword evidence="1" id="KW-0812">Transmembrane</keyword>